<comment type="subcellular location">
    <subcellularLocation>
        <location evidence="1 10">Endoplasmic reticulum membrane</location>
        <topology evidence="1 10">Multi-pass membrane protein</topology>
    </subcellularLocation>
</comment>
<reference evidence="12 13" key="1">
    <citation type="submission" date="2020-04" db="EMBL/GenBank/DDBJ databases">
        <authorList>
            <person name="Alioto T."/>
            <person name="Alioto T."/>
            <person name="Gomez Garrido J."/>
        </authorList>
    </citation>
    <scope>NUCLEOTIDE SEQUENCE [LARGE SCALE GENOMIC DNA]</scope>
</reference>
<feature type="signal peptide" evidence="11">
    <location>
        <begin position="1"/>
        <end position="19"/>
    </location>
</feature>
<dbReference type="GO" id="GO:0005789">
    <property type="term" value="C:endoplasmic reticulum membrane"/>
    <property type="evidence" value="ECO:0007669"/>
    <property type="project" value="UniProtKB-SubCell"/>
</dbReference>
<dbReference type="GO" id="GO:0042283">
    <property type="term" value="F:dolichyl pyrophosphate Glc1Man9GlcNAc2 alpha-1,3-glucosyltransferase activity"/>
    <property type="evidence" value="ECO:0007669"/>
    <property type="project" value="TreeGrafter"/>
</dbReference>
<feature type="transmembrane region" description="Helical" evidence="10">
    <location>
        <begin position="156"/>
        <end position="174"/>
    </location>
</feature>
<dbReference type="EMBL" id="CADEPI010000294">
    <property type="protein sequence ID" value="CAB3383085.1"/>
    <property type="molecule type" value="Genomic_DNA"/>
</dbReference>
<keyword evidence="8 10" id="KW-1133">Transmembrane helix</keyword>
<evidence type="ECO:0000313" key="13">
    <source>
        <dbReference type="Proteomes" id="UP000494165"/>
    </source>
</evidence>
<dbReference type="Pfam" id="PF03155">
    <property type="entry name" value="Alg6_Alg8"/>
    <property type="match status" value="1"/>
</dbReference>
<comment type="caution">
    <text evidence="12">The sequence shown here is derived from an EMBL/GenBank/DDBJ whole genome shotgun (WGS) entry which is preliminary data.</text>
</comment>
<organism evidence="12 13">
    <name type="scientific">Cloeon dipterum</name>
    <dbReference type="NCBI Taxonomy" id="197152"/>
    <lineage>
        <taxon>Eukaryota</taxon>
        <taxon>Metazoa</taxon>
        <taxon>Ecdysozoa</taxon>
        <taxon>Arthropoda</taxon>
        <taxon>Hexapoda</taxon>
        <taxon>Insecta</taxon>
        <taxon>Pterygota</taxon>
        <taxon>Palaeoptera</taxon>
        <taxon>Ephemeroptera</taxon>
        <taxon>Pisciforma</taxon>
        <taxon>Baetidae</taxon>
        <taxon>Cloeon</taxon>
    </lineage>
</organism>
<comment type="caution">
    <text evidence="10">Lacks conserved residue(s) required for the propagation of feature annotation.</text>
</comment>
<dbReference type="InterPro" id="IPR004856">
    <property type="entry name" value="Glyco_trans_ALG6/ALG8"/>
</dbReference>
<evidence type="ECO:0000256" key="5">
    <source>
        <dbReference type="ARBA" id="ARBA00022679"/>
    </source>
</evidence>
<feature type="transmembrane region" description="Helical" evidence="10">
    <location>
        <begin position="239"/>
        <end position="260"/>
    </location>
</feature>
<dbReference type="EC" id="2.4.1.-" evidence="10"/>
<name>A0A8S1DYJ8_9INSE</name>
<keyword evidence="5 10" id="KW-0808">Transferase</keyword>
<feature type="transmembrane region" description="Helical" evidence="10">
    <location>
        <begin position="357"/>
        <end position="374"/>
    </location>
</feature>
<dbReference type="AlphaFoldDB" id="A0A8S1DYJ8"/>
<evidence type="ECO:0000256" key="2">
    <source>
        <dbReference type="ARBA" id="ARBA00004922"/>
    </source>
</evidence>
<dbReference type="OrthoDB" id="1689333at2759"/>
<evidence type="ECO:0000313" key="12">
    <source>
        <dbReference type="EMBL" id="CAB3383085.1"/>
    </source>
</evidence>
<evidence type="ECO:0000256" key="1">
    <source>
        <dbReference type="ARBA" id="ARBA00004477"/>
    </source>
</evidence>
<evidence type="ECO:0000256" key="8">
    <source>
        <dbReference type="ARBA" id="ARBA00022989"/>
    </source>
</evidence>
<evidence type="ECO:0000256" key="6">
    <source>
        <dbReference type="ARBA" id="ARBA00022692"/>
    </source>
</evidence>
<proteinExistence type="inferred from homology"/>
<feature type="transmembrane region" description="Helical" evidence="10">
    <location>
        <begin position="490"/>
        <end position="517"/>
    </location>
</feature>
<dbReference type="GO" id="GO:0006487">
    <property type="term" value="P:protein N-linked glycosylation"/>
    <property type="evidence" value="ECO:0007669"/>
    <property type="project" value="TreeGrafter"/>
</dbReference>
<dbReference type="PANTHER" id="PTHR12413:SF2">
    <property type="entry name" value="DOLICHYL PYROPHOSPHATE GLC1MAN9GLCNAC2 ALPHA-1,3-GLUCOSYLTRANSFERASE-RELATED"/>
    <property type="match status" value="1"/>
</dbReference>
<feature type="chain" id="PRO_5035924266" description="Alpha-1,3-glucosyltransferase" evidence="11">
    <location>
        <begin position="20"/>
        <end position="526"/>
    </location>
</feature>
<evidence type="ECO:0000256" key="7">
    <source>
        <dbReference type="ARBA" id="ARBA00022824"/>
    </source>
</evidence>
<evidence type="ECO:0000256" key="10">
    <source>
        <dbReference type="RuleBase" id="RU363110"/>
    </source>
</evidence>
<feature type="transmembrane region" description="Helical" evidence="10">
    <location>
        <begin position="457"/>
        <end position="478"/>
    </location>
</feature>
<sequence>MIWFVYGLLSCFKLLLVPAYRSTDFEVHRNWLAVTHSLPLKQWYTDETSPWTLDYPPLFAWFEYLLSQVAAFFDPEMLRVSNLNYASNATVLFQRLSVIITDAFLAYGTKECCSFIRASGVRKSSRWTLTWGSPISVLALLVLGNAGLLMVDHIHFQYNGFLLGILLISIARMLQGKYLSSAAWFSALLNLKHLFLYVAPAYGVYLLRNYCLCDSEEPESRGFWILGGKRLSISRVTKLACIGGLICFASFGPFIFAGQFGQVFSRLFPFKRGLCHSYWAPNFWALYNAADKIAVIVGKRLGFPIVSNSAVMTGGLVQEFEHTVLPSISPKVTFVCSVVTMLPALIKLWLSPANPLHFVRCIVLCAFSSFMFGWHVHEKAVLLMIIPLSLLAVLWRKEARIYLLLSTVGNYSLTPLLFTPLEIPLKGLLVLCHAVYAFVQLHQMFNLQKGSILRLPLLNRFESVYTLGLAPLFLYQHALHGALFGAALPFLPLLLTSTYCALGVTYCWAVFYFHFLFSGNHKRKIH</sequence>
<keyword evidence="11" id="KW-0732">Signal</keyword>
<keyword evidence="7 10" id="KW-0256">Endoplasmic reticulum</keyword>
<keyword evidence="9 10" id="KW-0472">Membrane</keyword>
<feature type="transmembrane region" description="Helical" evidence="10">
    <location>
        <begin position="128"/>
        <end position="150"/>
    </location>
</feature>
<evidence type="ECO:0000256" key="4">
    <source>
        <dbReference type="ARBA" id="ARBA00022676"/>
    </source>
</evidence>
<evidence type="ECO:0000256" key="9">
    <source>
        <dbReference type="ARBA" id="ARBA00023136"/>
    </source>
</evidence>
<dbReference type="Proteomes" id="UP000494165">
    <property type="component" value="Unassembled WGS sequence"/>
</dbReference>
<evidence type="ECO:0000256" key="3">
    <source>
        <dbReference type="ARBA" id="ARBA00008715"/>
    </source>
</evidence>
<accession>A0A8S1DYJ8</accession>
<keyword evidence="6 10" id="KW-0812">Transmembrane</keyword>
<feature type="transmembrane region" description="Helical" evidence="10">
    <location>
        <begin position="380"/>
        <end position="395"/>
    </location>
</feature>
<keyword evidence="13" id="KW-1185">Reference proteome</keyword>
<protein>
    <recommendedName>
        <fullName evidence="10">Alpha-1,3-glucosyltransferase</fullName>
        <ecNumber evidence="10">2.4.1.-</ecNumber>
    </recommendedName>
</protein>
<comment type="similarity">
    <text evidence="3 10">Belongs to the ALG6/ALG8 glucosyltransferase family.</text>
</comment>
<evidence type="ECO:0000256" key="11">
    <source>
        <dbReference type="SAM" id="SignalP"/>
    </source>
</evidence>
<keyword evidence="4 10" id="KW-0328">Glycosyltransferase</keyword>
<comment type="pathway">
    <text evidence="2 10">Protein modification; protein glycosylation.</text>
</comment>
<gene>
    <name evidence="12" type="ORF">CLODIP_2_CD06335</name>
</gene>
<dbReference type="PANTHER" id="PTHR12413">
    <property type="entry name" value="DOLICHYL GLYCOSYLTRANSFERASE"/>
    <property type="match status" value="1"/>
</dbReference>